<organism evidence="2 3">
    <name type="scientific">Lasallia pustulata</name>
    <dbReference type="NCBI Taxonomy" id="136370"/>
    <lineage>
        <taxon>Eukaryota</taxon>
        <taxon>Fungi</taxon>
        <taxon>Dikarya</taxon>
        <taxon>Ascomycota</taxon>
        <taxon>Pezizomycotina</taxon>
        <taxon>Lecanoromycetes</taxon>
        <taxon>OSLEUM clade</taxon>
        <taxon>Umbilicariomycetidae</taxon>
        <taxon>Umbilicariales</taxon>
        <taxon>Umbilicariaceae</taxon>
        <taxon>Lasallia</taxon>
    </lineage>
</organism>
<feature type="compositionally biased region" description="Low complexity" evidence="1">
    <location>
        <begin position="141"/>
        <end position="152"/>
    </location>
</feature>
<dbReference type="EMBL" id="FWEW01002788">
    <property type="protein sequence ID" value="SLM38759.1"/>
    <property type="molecule type" value="Genomic_DNA"/>
</dbReference>
<keyword evidence="3" id="KW-1185">Reference proteome</keyword>
<proteinExistence type="predicted"/>
<feature type="region of interest" description="Disordered" evidence="1">
    <location>
        <begin position="495"/>
        <end position="536"/>
    </location>
</feature>
<feature type="region of interest" description="Disordered" evidence="1">
    <location>
        <begin position="202"/>
        <end position="237"/>
    </location>
</feature>
<feature type="compositionally biased region" description="Basic and acidic residues" evidence="1">
    <location>
        <begin position="153"/>
        <end position="170"/>
    </location>
</feature>
<feature type="region of interest" description="Disordered" evidence="1">
    <location>
        <begin position="27"/>
        <end position="48"/>
    </location>
</feature>
<protein>
    <recommendedName>
        <fullName evidence="4">Peptidase A2 domain-containing protein</fullName>
    </recommendedName>
</protein>
<accession>A0A1W5D785</accession>
<evidence type="ECO:0008006" key="4">
    <source>
        <dbReference type="Google" id="ProtNLM"/>
    </source>
</evidence>
<reference evidence="3" key="1">
    <citation type="submission" date="2017-03" db="EMBL/GenBank/DDBJ databases">
        <authorList>
            <person name="Sharma R."/>
            <person name="Thines M."/>
        </authorList>
    </citation>
    <scope>NUCLEOTIDE SEQUENCE [LARGE SCALE GENOMIC DNA]</scope>
</reference>
<feature type="region of interest" description="Disordered" evidence="1">
    <location>
        <begin position="126"/>
        <end position="190"/>
    </location>
</feature>
<feature type="compositionally biased region" description="Polar residues" evidence="1">
    <location>
        <begin position="496"/>
        <end position="526"/>
    </location>
</feature>
<feature type="region of interest" description="Disordered" evidence="1">
    <location>
        <begin position="463"/>
        <end position="482"/>
    </location>
</feature>
<dbReference type="AlphaFoldDB" id="A0A1W5D785"/>
<evidence type="ECO:0000313" key="3">
    <source>
        <dbReference type="Proteomes" id="UP000192927"/>
    </source>
</evidence>
<evidence type="ECO:0000313" key="2">
    <source>
        <dbReference type="EMBL" id="SLM38759.1"/>
    </source>
</evidence>
<feature type="compositionally biased region" description="Polar residues" evidence="1">
    <location>
        <begin position="204"/>
        <end position="228"/>
    </location>
</feature>
<feature type="compositionally biased region" description="Polar residues" evidence="1">
    <location>
        <begin position="131"/>
        <end position="140"/>
    </location>
</feature>
<dbReference type="Proteomes" id="UP000192927">
    <property type="component" value="Unassembled WGS sequence"/>
</dbReference>
<name>A0A1W5D785_9LECA</name>
<evidence type="ECO:0000256" key="1">
    <source>
        <dbReference type="SAM" id="MobiDB-lite"/>
    </source>
</evidence>
<sequence length="939" mass="103644">MIIEGNFDNELLETIIFITKNYEDLNPSKSSGTLTDGPAIQRGRSAGTKPIRYTSDWVTDKSGFNKAVKTLSGCTTDIQDHSSFPRRTAASNCAATEAATVADPLLPKPTTISPAETDLPILAQIPGAFPPNTTKAPSKTSILSSRSNPSSSRLKEPIRTRDQPLGRISEDLETSADESIRQSSTPPYQPWTAAELSRGITFDLPSNPSVENNTGGPTDNISSQSGSRAGTPAADNNGLSPAALAQIRELMSKMLNNLLTQQGPAGPAGLPGEQGLPGLPTNLARPRSAQWKPHDIGIFWPNIPASYGTRDVIDDGKERYYHNVHSFIARIQVAVLTRDAATMRQNLDLCLKGEAQDWWTNQLAHIIRVAPSVTLDKLQGMRYTVQDARNNRDPSEYVTAIATAAKGCGQGNTKFAQVLHAFRSINSELQGFGIDEPEENTSVQDFINLLNRKKVNWFNHYGQKDDKKQREWRDQRRNDQFQDQNCGQVERVNLRVGQNQGPPTGTAQPSRYGSSFYEQRNQQSFSRPPFKNRPMPESRQIAYNREPYNFDSYTEAQGNGYYVNNHNFYVQGETPEAYTAVPPYGYDSEGPDVNSHTGSYIRTEPYHSLPPMTEEDPEDHEEANAQFVAENTVEPSCRSCQGQTNHVSKEDCNKSHTDAVADEREIVESNTTQNHKPGYGFRGWHYAMAKVRFGQEEEDHNVCFDTGCSVILIDRGFLDKVAPTACVQTSGPVSVNGIAGSETTYEYVSLDLWICGLLGSVGATAYIKQEARIVSNLKAKLLVGTNILGPEQIDLLFASGKMVINSCRGLIVPISTASQSNQQVRRNVQTKKKVIINPHTLAKVPIRLCRAIHLPDQMLMFQPEYHNATQRLAEGDGVIYAHVVDSNMAFVQVRNDSDVPIILGRHAHLGYIAECLEEDCYLVSPEAHGLAGKAPTKIY</sequence>
<feature type="compositionally biased region" description="Basic and acidic residues" evidence="1">
    <location>
        <begin position="463"/>
        <end position="480"/>
    </location>
</feature>